<evidence type="ECO:0000313" key="2">
    <source>
        <dbReference type="EMBL" id="MBJ6752681.1"/>
    </source>
</evidence>
<accession>A0ABS0YK11</accession>
<evidence type="ECO:0008006" key="4">
    <source>
        <dbReference type="Google" id="ProtNLM"/>
    </source>
</evidence>
<keyword evidence="3" id="KW-1185">Reference proteome</keyword>
<evidence type="ECO:0000256" key="1">
    <source>
        <dbReference type="SAM" id="Phobius"/>
    </source>
</evidence>
<keyword evidence="1" id="KW-0812">Transmembrane</keyword>
<sequence>MRADNPAEKIDQKLLTAEYEILQEKLDKIGEFKFKIRGWSITVLSAALAGLISQDMSPIYWVVTFIIPLTFHYQEYEQEVLGVALGRRAKTIEQFLFAVQRDDDSDRSEIMLKIAAKVVESVPRIAAEMRKAKARCIDWEKLFEVRRHNFFFYVQFFLISTLFIIKNIILR</sequence>
<proteinExistence type="predicted"/>
<dbReference type="EMBL" id="JAEMHL010000021">
    <property type="protein sequence ID" value="MBJ6752681.1"/>
    <property type="molecule type" value="Genomic_DNA"/>
</dbReference>
<evidence type="ECO:0000313" key="3">
    <source>
        <dbReference type="Proteomes" id="UP000614714"/>
    </source>
</evidence>
<feature type="transmembrane region" description="Helical" evidence="1">
    <location>
        <begin position="150"/>
        <end position="169"/>
    </location>
</feature>
<name>A0ABS0YK11_9BACT</name>
<dbReference type="Proteomes" id="UP000614714">
    <property type="component" value="Unassembled WGS sequence"/>
</dbReference>
<keyword evidence="1" id="KW-0472">Membrane</keyword>
<dbReference type="RefSeq" id="WP_199391085.1">
    <property type="nucleotide sequence ID" value="NZ_JAEMHL010000021.1"/>
</dbReference>
<keyword evidence="1" id="KW-1133">Transmembrane helix</keyword>
<reference evidence="2 3" key="1">
    <citation type="submission" date="2020-12" db="EMBL/GenBank/DDBJ databases">
        <title>Geomonas sp. Red421, isolated from paddy soil.</title>
        <authorList>
            <person name="Xu Z."/>
            <person name="Zhang Z."/>
            <person name="Masuda Y."/>
            <person name="Itoh H."/>
            <person name="Senoo K."/>
        </authorList>
    </citation>
    <scope>NUCLEOTIDE SEQUENCE [LARGE SCALE GENOMIC DNA]</scope>
    <source>
        <strain evidence="2 3">Red421</strain>
    </source>
</reference>
<comment type="caution">
    <text evidence="2">The sequence shown here is derived from an EMBL/GenBank/DDBJ whole genome shotgun (WGS) entry which is preliminary data.</text>
</comment>
<gene>
    <name evidence="2" type="ORF">JFN91_20890</name>
</gene>
<protein>
    <recommendedName>
        <fullName evidence="4">SMODS and SLOG-associating 2TM effector domain-containing protein</fullName>
    </recommendedName>
</protein>
<organism evidence="2 3">
    <name type="scientific">Geomonas anaerohicana</name>
    <dbReference type="NCBI Taxonomy" id="2798583"/>
    <lineage>
        <taxon>Bacteria</taxon>
        <taxon>Pseudomonadati</taxon>
        <taxon>Thermodesulfobacteriota</taxon>
        <taxon>Desulfuromonadia</taxon>
        <taxon>Geobacterales</taxon>
        <taxon>Geobacteraceae</taxon>
        <taxon>Geomonas</taxon>
    </lineage>
</organism>